<dbReference type="InterPro" id="IPR011727">
    <property type="entry name" value="CHP02117"/>
</dbReference>
<keyword evidence="2" id="KW-1185">Reference proteome</keyword>
<dbReference type="RefSeq" id="WP_191320592.1">
    <property type="nucleotide sequence ID" value="NZ_BNCG01000020.1"/>
</dbReference>
<reference evidence="2" key="1">
    <citation type="journal article" date="2019" name="Int. J. Syst. Evol. Microbiol.">
        <title>The Global Catalogue of Microorganisms (GCM) 10K type strain sequencing project: providing services to taxonomists for standard genome sequencing and annotation.</title>
        <authorList>
            <consortium name="The Broad Institute Genomics Platform"/>
            <consortium name="The Broad Institute Genome Sequencing Center for Infectious Disease"/>
            <person name="Wu L."/>
            <person name="Ma J."/>
        </authorList>
    </citation>
    <scope>NUCLEOTIDE SEQUENCE [LARGE SCALE GENOMIC DNA]</scope>
    <source>
        <strain evidence="2">KCTC 42282</strain>
    </source>
</reference>
<gene>
    <name evidence="1" type="ORF">ACFONL_10980</name>
</gene>
<evidence type="ECO:0000313" key="1">
    <source>
        <dbReference type="EMBL" id="MFC3637893.1"/>
    </source>
</evidence>
<dbReference type="Proteomes" id="UP001595704">
    <property type="component" value="Unassembled WGS sequence"/>
</dbReference>
<dbReference type="Pfam" id="PF09601">
    <property type="entry name" value="DUF2459"/>
    <property type="match status" value="1"/>
</dbReference>
<proteinExistence type="predicted"/>
<sequence>MMRTLSRLAIAGGLVFLVCLAVGVVAPRGAGRPEAAGPAVYPVAVLGNLIHTDVAIPVDAEIAARFGFLADANLPLNHPHARWLVIGWGGRSFYTETPTWADLKPMPVLRSLTRDSSVLHVEIRSRLAGDGAPMRSYNLDRAGYERLLRFVEQSFRRDGGSPVLLAGASYGPDDGFFEATGAFNMLAGCNTWTAAALREAGLRTGWWTPLPATLRWALDLHNARADRPADQSGK</sequence>
<dbReference type="EMBL" id="JBHRYC010000051">
    <property type="protein sequence ID" value="MFC3637893.1"/>
    <property type="molecule type" value="Genomic_DNA"/>
</dbReference>
<dbReference type="NCBIfam" id="TIGR02117">
    <property type="entry name" value="chp_urease_rgn"/>
    <property type="match status" value="1"/>
</dbReference>
<protein>
    <submittedName>
        <fullName evidence="1">TIGR02117 family protein</fullName>
    </submittedName>
</protein>
<organism evidence="1 2">
    <name type="scientific">Camelimonas fluminis</name>
    <dbReference type="NCBI Taxonomy" id="1576911"/>
    <lineage>
        <taxon>Bacteria</taxon>
        <taxon>Pseudomonadati</taxon>
        <taxon>Pseudomonadota</taxon>
        <taxon>Alphaproteobacteria</taxon>
        <taxon>Hyphomicrobiales</taxon>
        <taxon>Chelatococcaceae</taxon>
        <taxon>Camelimonas</taxon>
    </lineage>
</organism>
<evidence type="ECO:0000313" key="2">
    <source>
        <dbReference type="Proteomes" id="UP001595704"/>
    </source>
</evidence>
<accession>A0ABV7UH92</accession>
<name>A0ABV7UH92_9HYPH</name>
<comment type="caution">
    <text evidence="1">The sequence shown here is derived from an EMBL/GenBank/DDBJ whole genome shotgun (WGS) entry which is preliminary data.</text>
</comment>